<dbReference type="Gene3D" id="2.10.260.10">
    <property type="match status" value="1"/>
</dbReference>
<reference evidence="3 4" key="1">
    <citation type="submission" date="2020-08" db="EMBL/GenBank/DDBJ databases">
        <title>Bridging the membrane lipid divide: bacteria of the FCB group superphylum have the potential to synthesize archaeal ether lipids.</title>
        <authorList>
            <person name="Villanueva L."/>
            <person name="Von Meijenfeldt F.A.B."/>
            <person name="Westbye A.B."/>
            <person name="Yadav S."/>
            <person name="Hopmans E.C."/>
            <person name="Dutilh B.E."/>
            <person name="Sinninghe Damste J.S."/>
        </authorList>
    </citation>
    <scope>NUCLEOTIDE SEQUENCE [LARGE SCALE GENOMIC DNA]</scope>
    <source>
        <strain evidence="3">NIOZ-UU30</strain>
    </source>
</reference>
<dbReference type="InterPro" id="IPR037914">
    <property type="entry name" value="SpoVT-AbrB_sf"/>
</dbReference>
<evidence type="ECO:0000256" key="1">
    <source>
        <dbReference type="PROSITE-ProRule" id="PRU01076"/>
    </source>
</evidence>
<evidence type="ECO:0000313" key="3">
    <source>
        <dbReference type="EMBL" id="MBC8361810.1"/>
    </source>
</evidence>
<proteinExistence type="predicted"/>
<evidence type="ECO:0000313" key="4">
    <source>
        <dbReference type="Proteomes" id="UP000603434"/>
    </source>
</evidence>
<dbReference type="SMART" id="SM00966">
    <property type="entry name" value="SpoVT_AbrB"/>
    <property type="match status" value="1"/>
</dbReference>
<keyword evidence="1 3" id="KW-0238">DNA-binding</keyword>
<name>A0A8J6NSS7_9BACT</name>
<dbReference type="NCBIfam" id="TIGR01439">
    <property type="entry name" value="lp_hng_hel_AbrB"/>
    <property type="match status" value="1"/>
</dbReference>
<dbReference type="AlphaFoldDB" id="A0A8J6NSS7"/>
<dbReference type="SUPFAM" id="SSF89447">
    <property type="entry name" value="AbrB/MazE/MraZ-like"/>
    <property type="match status" value="1"/>
</dbReference>
<dbReference type="Proteomes" id="UP000603434">
    <property type="component" value="Unassembled WGS sequence"/>
</dbReference>
<sequence>MANISTTKMSSKGQVVIPEAIRKKLGLKSGDQFVVAGNKDVVILKSISPPSLDEFDDLIAEARRQARKSGMKRSDITAALAKIRGKK</sequence>
<comment type="caution">
    <text evidence="3">The sequence shown here is derived from an EMBL/GenBank/DDBJ whole genome shotgun (WGS) entry which is preliminary data.</text>
</comment>
<evidence type="ECO:0000259" key="2">
    <source>
        <dbReference type="PROSITE" id="PS51740"/>
    </source>
</evidence>
<accession>A0A8J6NSS7</accession>
<dbReference type="PROSITE" id="PS51740">
    <property type="entry name" value="SPOVT_ABRB"/>
    <property type="match status" value="1"/>
</dbReference>
<feature type="domain" description="SpoVT-AbrB" evidence="2">
    <location>
        <begin position="4"/>
        <end position="49"/>
    </location>
</feature>
<dbReference type="EMBL" id="JACNJH010000153">
    <property type="protein sequence ID" value="MBC8361810.1"/>
    <property type="molecule type" value="Genomic_DNA"/>
</dbReference>
<gene>
    <name evidence="3" type="ORF">H8E23_10465</name>
</gene>
<dbReference type="InterPro" id="IPR007159">
    <property type="entry name" value="SpoVT-AbrB_dom"/>
</dbReference>
<dbReference type="Pfam" id="PF04014">
    <property type="entry name" value="MazE_antitoxin"/>
    <property type="match status" value="1"/>
</dbReference>
<protein>
    <submittedName>
        <fullName evidence="3">AbrB/MazE/SpoVT family DNA-binding domain-containing protein</fullName>
    </submittedName>
</protein>
<dbReference type="GO" id="GO:0003677">
    <property type="term" value="F:DNA binding"/>
    <property type="evidence" value="ECO:0007669"/>
    <property type="project" value="UniProtKB-UniRule"/>
</dbReference>
<organism evidence="3 4">
    <name type="scientific">Candidatus Desulfatibia profunda</name>
    <dbReference type="NCBI Taxonomy" id="2841695"/>
    <lineage>
        <taxon>Bacteria</taxon>
        <taxon>Pseudomonadati</taxon>
        <taxon>Thermodesulfobacteriota</taxon>
        <taxon>Desulfobacteria</taxon>
        <taxon>Desulfobacterales</taxon>
        <taxon>Desulfobacterales incertae sedis</taxon>
        <taxon>Candidatus Desulfatibia</taxon>
    </lineage>
</organism>